<dbReference type="Proteomes" id="UP000265515">
    <property type="component" value="Unassembled WGS sequence"/>
</dbReference>
<accession>A0A388K5U7</accession>
<evidence type="ECO:0000313" key="5">
    <source>
        <dbReference type="EMBL" id="GBG65323.1"/>
    </source>
</evidence>
<dbReference type="PRINTS" id="PR00332">
    <property type="entry name" value="HISTRIAD"/>
</dbReference>
<feature type="short sequence motif" description="Histidine triad motif" evidence="2 3">
    <location>
        <begin position="117"/>
        <end position="121"/>
    </location>
</feature>
<dbReference type="EMBL" id="BFEA01000060">
    <property type="protein sequence ID" value="GBG65323.1"/>
    <property type="molecule type" value="Genomic_DNA"/>
</dbReference>
<evidence type="ECO:0000256" key="2">
    <source>
        <dbReference type="PIRSR" id="PIRSR601310-3"/>
    </source>
</evidence>
<proteinExistence type="predicted"/>
<dbReference type="FunFam" id="3.30.428.10:FF:000005">
    <property type="entry name" value="Histidine triad nucleotide-binding protein 1"/>
    <property type="match status" value="1"/>
</dbReference>
<evidence type="ECO:0000256" key="1">
    <source>
        <dbReference type="PIRSR" id="PIRSR601310-1"/>
    </source>
</evidence>
<dbReference type="PROSITE" id="PS51084">
    <property type="entry name" value="HIT_2"/>
    <property type="match status" value="1"/>
</dbReference>
<evidence type="ECO:0000313" key="6">
    <source>
        <dbReference type="Proteomes" id="UP000265515"/>
    </source>
</evidence>
<reference evidence="5 6" key="1">
    <citation type="journal article" date="2018" name="Cell">
        <title>The Chara Genome: Secondary Complexity and Implications for Plant Terrestrialization.</title>
        <authorList>
            <person name="Nishiyama T."/>
            <person name="Sakayama H."/>
            <person name="Vries J.D."/>
            <person name="Buschmann H."/>
            <person name="Saint-Marcoux D."/>
            <person name="Ullrich K.K."/>
            <person name="Haas F.B."/>
            <person name="Vanderstraeten L."/>
            <person name="Becker D."/>
            <person name="Lang D."/>
            <person name="Vosolsobe S."/>
            <person name="Rombauts S."/>
            <person name="Wilhelmsson P.K.I."/>
            <person name="Janitza P."/>
            <person name="Kern R."/>
            <person name="Heyl A."/>
            <person name="Rumpler F."/>
            <person name="Villalobos L.I.A.C."/>
            <person name="Clay J.M."/>
            <person name="Skokan R."/>
            <person name="Toyoda A."/>
            <person name="Suzuki Y."/>
            <person name="Kagoshima H."/>
            <person name="Schijlen E."/>
            <person name="Tajeshwar N."/>
            <person name="Catarino B."/>
            <person name="Hetherington A.J."/>
            <person name="Saltykova A."/>
            <person name="Bonnot C."/>
            <person name="Breuninger H."/>
            <person name="Symeonidi A."/>
            <person name="Radhakrishnan G.V."/>
            <person name="Van Nieuwerburgh F."/>
            <person name="Deforce D."/>
            <person name="Chang C."/>
            <person name="Karol K.G."/>
            <person name="Hedrich R."/>
            <person name="Ulvskov P."/>
            <person name="Glockner G."/>
            <person name="Delwiche C.F."/>
            <person name="Petrasek J."/>
            <person name="Van de Peer Y."/>
            <person name="Friml J."/>
            <person name="Beilby M."/>
            <person name="Dolan L."/>
            <person name="Kohara Y."/>
            <person name="Sugano S."/>
            <person name="Fujiyama A."/>
            <person name="Delaux P.-M."/>
            <person name="Quint M."/>
            <person name="TheiBen G."/>
            <person name="Hagemann M."/>
            <person name="Harholt J."/>
            <person name="Dunand C."/>
            <person name="Zachgo S."/>
            <person name="Langdale J."/>
            <person name="Maumus F."/>
            <person name="Straeten D.V.D."/>
            <person name="Gould S.B."/>
            <person name="Rensing S.A."/>
        </authorList>
    </citation>
    <scope>NUCLEOTIDE SEQUENCE [LARGE SCALE GENOMIC DNA]</scope>
    <source>
        <strain evidence="5 6">S276</strain>
    </source>
</reference>
<dbReference type="PROSITE" id="PS00892">
    <property type="entry name" value="HIT_1"/>
    <property type="match status" value="1"/>
</dbReference>
<keyword evidence="6" id="KW-1185">Reference proteome</keyword>
<name>A0A388K5U7_CHABU</name>
<evidence type="ECO:0000256" key="3">
    <source>
        <dbReference type="PROSITE-ProRule" id="PRU00464"/>
    </source>
</evidence>
<evidence type="ECO:0000259" key="4">
    <source>
        <dbReference type="PROSITE" id="PS51084"/>
    </source>
</evidence>
<dbReference type="PANTHER" id="PTHR23089">
    <property type="entry name" value="HISTIDINE TRIAD HIT PROTEIN"/>
    <property type="match status" value="1"/>
</dbReference>
<dbReference type="InterPro" id="IPR036265">
    <property type="entry name" value="HIT-like_sf"/>
</dbReference>
<dbReference type="OrthoDB" id="672793at2759"/>
<dbReference type="Pfam" id="PF01230">
    <property type="entry name" value="HIT"/>
    <property type="match status" value="1"/>
</dbReference>
<feature type="domain" description="HIT" evidence="4">
    <location>
        <begin position="23"/>
        <end position="133"/>
    </location>
</feature>
<feature type="active site" description="Tele-AMP-histidine intermediate" evidence="1">
    <location>
        <position position="119"/>
    </location>
</feature>
<protein>
    <recommendedName>
        <fullName evidence="4">HIT domain-containing protein</fullName>
    </recommendedName>
</protein>
<dbReference type="InterPro" id="IPR011146">
    <property type="entry name" value="HIT-like"/>
</dbReference>
<sequence>MGNSEEAAAATNVALKDTGAPTIFDKIVKKEIPCTSVYEDDKCLAFKDISPQAPVHIVLIPKERDGLTQLSKAEERHKDILGHLLYVAQLVAKQQGLDEGFRIVINDGAQGCQSVYHLHIHIIGGRMMKWPPG</sequence>
<dbReference type="InterPro" id="IPR001310">
    <property type="entry name" value="Histidine_triad_HIT"/>
</dbReference>
<dbReference type="AlphaFoldDB" id="A0A388K5U7"/>
<dbReference type="Gramene" id="GBG65323">
    <property type="protein sequence ID" value="GBG65323"/>
    <property type="gene ID" value="CBR_g50359"/>
</dbReference>
<comment type="caution">
    <text evidence="5">The sequence shown here is derived from an EMBL/GenBank/DDBJ whole genome shotgun (WGS) entry which is preliminary data.</text>
</comment>
<dbReference type="SUPFAM" id="SSF54197">
    <property type="entry name" value="HIT-like"/>
    <property type="match status" value="1"/>
</dbReference>
<dbReference type="GO" id="GO:0047627">
    <property type="term" value="F:adenylylsulfatase activity"/>
    <property type="evidence" value="ECO:0007669"/>
    <property type="project" value="UniProtKB-ARBA"/>
</dbReference>
<dbReference type="CDD" id="cd01276">
    <property type="entry name" value="PKCI_related"/>
    <property type="match status" value="1"/>
</dbReference>
<gene>
    <name evidence="5" type="ORF">CBR_g50359</name>
</gene>
<dbReference type="InterPro" id="IPR019808">
    <property type="entry name" value="Histidine_triad_CS"/>
</dbReference>
<organism evidence="5 6">
    <name type="scientific">Chara braunii</name>
    <name type="common">Braun's stonewort</name>
    <dbReference type="NCBI Taxonomy" id="69332"/>
    <lineage>
        <taxon>Eukaryota</taxon>
        <taxon>Viridiplantae</taxon>
        <taxon>Streptophyta</taxon>
        <taxon>Charophyceae</taxon>
        <taxon>Charales</taxon>
        <taxon>Characeae</taxon>
        <taxon>Chara</taxon>
    </lineage>
</organism>
<dbReference type="Gene3D" id="3.30.428.10">
    <property type="entry name" value="HIT-like"/>
    <property type="match status" value="1"/>
</dbReference>